<proteinExistence type="predicted"/>
<organism evidence="1 2">
    <name type="scientific">Vanilla planifolia</name>
    <name type="common">Vanilla</name>
    <dbReference type="NCBI Taxonomy" id="51239"/>
    <lineage>
        <taxon>Eukaryota</taxon>
        <taxon>Viridiplantae</taxon>
        <taxon>Streptophyta</taxon>
        <taxon>Embryophyta</taxon>
        <taxon>Tracheophyta</taxon>
        <taxon>Spermatophyta</taxon>
        <taxon>Magnoliopsida</taxon>
        <taxon>Liliopsida</taxon>
        <taxon>Asparagales</taxon>
        <taxon>Orchidaceae</taxon>
        <taxon>Vanilloideae</taxon>
        <taxon>Vanilleae</taxon>
        <taxon>Vanilla</taxon>
    </lineage>
</organism>
<dbReference type="Proteomes" id="UP000639772">
    <property type="component" value="Unassembled WGS sequence"/>
</dbReference>
<comment type="caution">
    <text evidence="1">The sequence shown here is derived from an EMBL/GenBank/DDBJ whole genome shotgun (WGS) entry which is preliminary data.</text>
</comment>
<gene>
    <name evidence="1" type="ORF">HPP92_017000</name>
</gene>
<dbReference type="AlphaFoldDB" id="A0A835QMI4"/>
<dbReference type="EMBL" id="JADCNM010000008">
    <property type="protein sequence ID" value="KAG0472454.1"/>
    <property type="molecule type" value="Genomic_DNA"/>
</dbReference>
<sequence>MDKTWIKTGLGITEVAHLSDEWNFIYNGFNHLARATKNLLRKVQCPSRHVLGFGELRGISADLGQRR</sequence>
<accession>A0A835QMI4</accession>
<protein>
    <submittedName>
        <fullName evidence="1">Uncharacterized protein</fullName>
    </submittedName>
</protein>
<reference evidence="1 2" key="1">
    <citation type="journal article" date="2020" name="Nat. Food">
        <title>A phased Vanilla planifolia genome enables genetic improvement of flavour and production.</title>
        <authorList>
            <person name="Hasing T."/>
            <person name="Tang H."/>
            <person name="Brym M."/>
            <person name="Khazi F."/>
            <person name="Huang T."/>
            <person name="Chambers A.H."/>
        </authorList>
    </citation>
    <scope>NUCLEOTIDE SEQUENCE [LARGE SCALE GENOMIC DNA]</scope>
    <source>
        <tissue evidence="1">Leaf</tissue>
    </source>
</reference>
<name>A0A835QMI4_VANPL</name>
<evidence type="ECO:0000313" key="1">
    <source>
        <dbReference type="EMBL" id="KAG0472454.1"/>
    </source>
</evidence>
<evidence type="ECO:0000313" key="2">
    <source>
        <dbReference type="Proteomes" id="UP000639772"/>
    </source>
</evidence>